<keyword evidence="2 3" id="KW-0326">Glycosidase</keyword>
<dbReference type="RefSeq" id="WP_065884135.1">
    <property type="nucleotide sequence ID" value="NZ_CP143909.1"/>
</dbReference>
<organism evidence="5">
    <name type="scientific">Klebsiella pneumoniae</name>
    <dbReference type="NCBI Taxonomy" id="573"/>
    <lineage>
        <taxon>Bacteria</taxon>
        <taxon>Pseudomonadati</taxon>
        <taxon>Pseudomonadota</taxon>
        <taxon>Gammaproteobacteria</taxon>
        <taxon>Enterobacterales</taxon>
        <taxon>Enterobacteriaceae</taxon>
        <taxon>Klebsiella/Raoultella group</taxon>
        <taxon>Klebsiella</taxon>
        <taxon>Klebsiella pneumoniae complex</taxon>
    </lineage>
</organism>
<evidence type="ECO:0000259" key="4">
    <source>
        <dbReference type="Pfam" id="PF00150"/>
    </source>
</evidence>
<evidence type="ECO:0000313" key="5">
    <source>
        <dbReference type="EMBL" id="CZQ25104.1"/>
    </source>
</evidence>
<dbReference type="PANTHER" id="PTHR12631">
    <property type="entry name" value="ALPHA-L-IDURONIDASE"/>
    <property type="match status" value="1"/>
</dbReference>
<keyword evidence="1 3" id="KW-0378">Hydrolase</keyword>
<reference evidence="5" key="1">
    <citation type="submission" date="2016-02" db="EMBL/GenBank/DDBJ databases">
        <authorList>
            <person name="Wen L."/>
            <person name="He K."/>
            <person name="Yang H."/>
        </authorList>
    </citation>
    <scope>NUCLEOTIDE SEQUENCE</scope>
    <source>
        <strain evidence="5">1824.0</strain>
    </source>
</reference>
<dbReference type="InterPro" id="IPR017853">
    <property type="entry name" value="GH"/>
</dbReference>
<dbReference type="Pfam" id="PF00150">
    <property type="entry name" value="Cellulase"/>
    <property type="match status" value="1"/>
</dbReference>
<dbReference type="Gene3D" id="3.20.20.80">
    <property type="entry name" value="Glycosidases"/>
    <property type="match status" value="1"/>
</dbReference>
<dbReference type="PANTHER" id="PTHR12631:SF10">
    <property type="entry name" value="BETA-XYLOSIDASE-LIKE PROTEIN-RELATED"/>
    <property type="match status" value="1"/>
</dbReference>
<dbReference type="AlphaFoldDB" id="A0A193SH29"/>
<dbReference type="InterPro" id="IPR001547">
    <property type="entry name" value="Glyco_hydro_5"/>
</dbReference>
<dbReference type="GO" id="GO:0000272">
    <property type="term" value="P:polysaccharide catabolic process"/>
    <property type="evidence" value="ECO:0007669"/>
    <property type="project" value="InterPro"/>
</dbReference>
<evidence type="ECO:0000256" key="1">
    <source>
        <dbReference type="ARBA" id="ARBA00022801"/>
    </source>
</evidence>
<dbReference type="InterPro" id="IPR051923">
    <property type="entry name" value="Glycosyl_Hydrolase_39"/>
</dbReference>
<sequence>MKNMWLFVFLAAFSFNSNSFEKGINLHIKRYGGDPQFYINLAKEYGFTSVRDDYSWNLVQHDGKNFGMYGDLKKSDYFFSKRNPLSKVLILGYGNSFLTKNNYPANQSEVEAFSEYVKFTVLRYKGSVRYYEIWNEWLYGTGIPFKTVVPEPGVFFNLVAKSSKVIRQYDPNAIIIIGSINPFKDRERVWMDTLIDRGVLNYIDGISLHPYSYGNPDLKMRNPINNLNEIDNYESYLKSKTNKDVPLYITEFGYTSYKGKNSTPPELIFKYMNIYMDEARKRTFIKGVWWYDLIDDGTDVNNREHHFGILNKNFKVK</sequence>
<dbReference type="SUPFAM" id="SSF51445">
    <property type="entry name" value="(Trans)glycosidases"/>
    <property type="match status" value="1"/>
</dbReference>
<comment type="similarity">
    <text evidence="3">Belongs to the glycosyl hydrolase 5 (cellulase A) family.</text>
</comment>
<accession>A0A193SH29</accession>
<proteinExistence type="inferred from homology"/>
<reference evidence="5" key="2">
    <citation type="submission" date="2016-06" db="EMBL/GenBank/DDBJ databases">
        <title>Towards a vaccine: An investigation of Klebsiella pneumoniae surface antigens.</title>
        <authorList>
            <person name="Follador R."/>
            <person name="Heinz E."/>
            <person name="Wyres K.L."/>
            <person name="Ellington M.J."/>
            <person name="Kowarik M."/>
            <person name="Holt K.E."/>
            <person name="Thomson N.R."/>
        </authorList>
    </citation>
    <scope>NUCLEOTIDE SEQUENCE</scope>
    <source>
        <strain evidence="5">1824.0</strain>
    </source>
</reference>
<feature type="domain" description="Glycoside hydrolase family 5" evidence="4">
    <location>
        <begin position="38"/>
        <end position="289"/>
    </location>
</feature>
<evidence type="ECO:0000256" key="3">
    <source>
        <dbReference type="RuleBase" id="RU361153"/>
    </source>
</evidence>
<dbReference type="GO" id="GO:0004553">
    <property type="term" value="F:hydrolase activity, hydrolyzing O-glycosyl compounds"/>
    <property type="evidence" value="ECO:0007669"/>
    <property type="project" value="InterPro"/>
</dbReference>
<evidence type="ECO:0000256" key="2">
    <source>
        <dbReference type="ARBA" id="ARBA00023295"/>
    </source>
</evidence>
<protein>
    <submittedName>
        <fullName evidence="5">Glycosyl hydrolase family 5</fullName>
    </submittedName>
</protein>
<gene>
    <name evidence="5" type="primary">wcuC</name>
</gene>
<dbReference type="EMBL" id="LT174588">
    <property type="protein sequence ID" value="CZQ25104.1"/>
    <property type="molecule type" value="Genomic_DNA"/>
</dbReference>
<name>A0A193SH29_KLEPN</name>